<dbReference type="PANTHER" id="PTHR23505">
    <property type="entry name" value="SPINSTER"/>
    <property type="match status" value="1"/>
</dbReference>
<evidence type="ECO:0000313" key="7">
    <source>
        <dbReference type="EMBL" id="KPJ08421.1"/>
    </source>
</evidence>
<dbReference type="GO" id="GO:0016020">
    <property type="term" value="C:membrane"/>
    <property type="evidence" value="ECO:0007669"/>
    <property type="project" value="UniProtKB-SubCell"/>
</dbReference>
<keyword evidence="5 6" id="KW-0472">Membrane</keyword>
<dbReference type="InterPro" id="IPR044770">
    <property type="entry name" value="MFS_spinster-like"/>
</dbReference>
<evidence type="ECO:0000256" key="5">
    <source>
        <dbReference type="ARBA" id="ARBA00023136"/>
    </source>
</evidence>
<feature type="transmembrane region" description="Helical" evidence="6">
    <location>
        <begin position="50"/>
        <end position="73"/>
    </location>
</feature>
<keyword evidence="2" id="KW-0813">Transport</keyword>
<proteinExistence type="predicted"/>
<evidence type="ECO:0000313" key="8">
    <source>
        <dbReference type="Proteomes" id="UP000053240"/>
    </source>
</evidence>
<comment type="subcellular location">
    <subcellularLocation>
        <location evidence="1">Membrane</location>
        <topology evidence="1">Multi-pass membrane protein</topology>
    </subcellularLocation>
</comment>
<protein>
    <submittedName>
        <fullName evidence="7">Protein spinster-like 1</fullName>
    </submittedName>
</protein>
<feature type="transmembrane region" description="Helical" evidence="6">
    <location>
        <begin position="25"/>
        <end position="43"/>
    </location>
</feature>
<gene>
    <name evidence="7" type="ORF">RR48_12174</name>
</gene>
<evidence type="ECO:0000256" key="1">
    <source>
        <dbReference type="ARBA" id="ARBA00004141"/>
    </source>
</evidence>
<dbReference type="PANTHER" id="PTHR23505:SF79">
    <property type="entry name" value="PROTEIN SPINSTER"/>
    <property type="match status" value="1"/>
</dbReference>
<evidence type="ECO:0000256" key="3">
    <source>
        <dbReference type="ARBA" id="ARBA00022692"/>
    </source>
</evidence>
<sequence>MASGLAGVPLGAWLGAALLKRFPRAHPFICGGGLLVSAPAMALGMLLTQYYFYAPFVFMFIGEVALNLNWAIVADMSLISESLKKSLGSGDMESPSMSVQFRALQYALFLTCFVEVIGGAFFLITTKYIVRDKQKVDRAIAEAEAHTSEASSSQTHEENVAGE</sequence>
<accession>A0A194QXW8</accession>
<keyword evidence="8" id="KW-1185">Reference proteome</keyword>
<dbReference type="AlphaFoldDB" id="A0A194QXW8"/>
<evidence type="ECO:0000256" key="2">
    <source>
        <dbReference type="ARBA" id="ARBA00022448"/>
    </source>
</evidence>
<evidence type="ECO:0000256" key="4">
    <source>
        <dbReference type="ARBA" id="ARBA00022989"/>
    </source>
</evidence>
<reference evidence="7 8" key="1">
    <citation type="journal article" date="2015" name="Nat. Commun.">
        <title>Outbred genome sequencing and CRISPR/Cas9 gene editing in butterflies.</title>
        <authorList>
            <person name="Li X."/>
            <person name="Fan D."/>
            <person name="Zhang W."/>
            <person name="Liu G."/>
            <person name="Zhang L."/>
            <person name="Zhao L."/>
            <person name="Fang X."/>
            <person name="Chen L."/>
            <person name="Dong Y."/>
            <person name="Chen Y."/>
            <person name="Ding Y."/>
            <person name="Zhao R."/>
            <person name="Feng M."/>
            <person name="Zhu Y."/>
            <person name="Feng Y."/>
            <person name="Jiang X."/>
            <person name="Zhu D."/>
            <person name="Xiang H."/>
            <person name="Feng X."/>
            <person name="Li S."/>
            <person name="Wang J."/>
            <person name="Zhang G."/>
            <person name="Kronforst M.R."/>
            <person name="Wang W."/>
        </authorList>
    </citation>
    <scope>NUCLEOTIDE SEQUENCE [LARGE SCALE GENOMIC DNA]</scope>
    <source>
        <strain evidence="7">Ya'a_city_454_Pm</strain>
        <tissue evidence="7">Whole body</tissue>
    </source>
</reference>
<dbReference type="STRING" id="76193.A0A194QXW8"/>
<feature type="transmembrane region" description="Helical" evidence="6">
    <location>
        <begin position="103"/>
        <end position="125"/>
    </location>
</feature>
<keyword evidence="4 6" id="KW-1133">Transmembrane helix</keyword>
<dbReference type="EMBL" id="KQ461154">
    <property type="protein sequence ID" value="KPJ08421.1"/>
    <property type="molecule type" value="Genomic_DNA"/>
</dbReference>
<name>A0A194QXW8_PAPMA</name>
<organism evidence="7 8">
    <name type="scientific">Papilio machaon</name>
    <name type="common">Old World swallowtail butterfly</name>
    <dbReference type="NCBI Taxonomy" id="76193"/>
    <lineage>
        <taxon>Eukaryota</taxon>
        <taxon>Metazoa</taxon>
        <taxon>Ecdysozoa</taxon>
        <taxon>Arthropoda</taxon>
        <taxon>Hexapoda</taxon>
        <taxon>Insecta</taxon>
        <taxon>Pterygota</taxon>
        <taxon>Neoptera</taxon>
        <taxon>Endopterygota</taxon>
        <taxon>Lepidoptera</taxon>
        <taxon>Glossata</taxon>
        <taxon>Ditrysia</taxon>
        <taxon>Papilionoidea</taxon>
        <taxon>Papilionidae</taxon>
        <taxon>Papilioninae</taxon>
        <taxon>Papilio</taxon>
    </lineage>
</organism>
<evidence type="ECO:0000256" key="6">
    <source>
        <dbReference type="SAM" id="Phobius"/>
    </source>
</evidence>
<dbReference type="InParanoid" id="A0A194QXW8"/>
<dbReference type="Proteomes" id="UP000053240">
    <property type="component" value="Unassembled WGS sequence"/>
</dbReference>
<keyword evidence="3 6" id="KW-0812">Transmembrane</keyword>